<organism evidence="1 2">
    <name type="scientific">Trichinella spiralis</name>
    <name type="common">Trichina worm</name>
    <dbReference type="NCBI Taxonomy" id="6334"/>
    <lineage>
        <taxon>Eukaryota</taxon>
        <taxon>Metazoa</taxon>
        <taxon>Ecdysozoa</taxon>
        <taxon>Nematoda</taxon>
        <taxon>Enoplea</taxon>
        <taxon>Dorylaimia</taxon>
        <taxon>Trichinellida</taxon>
        <taxon>Trichinellidae</taxon>
        <taxon>Trichinella</taxon>
    </lineage>
</organism>
<proteinExistence type="predicted"/>
<dbReference type="Proteomes" id="UP000054776">
    <property type="component" value="Unassembled WGS sequence"/>
</dbReference>
<dbReference type="EMBL" id="JYDH01000026">
    <property type="protein sequence ID" value="KRY38298.1"/>
    <property type="molecule type" value="Genomic_DNA"/>
</dbReference>
<sequence length="76" mass="7741">MFLSSLSHGGGLCSHIDGRRCPTRVVSTDCVPASLSSRGVVTTAAFPSVYGSSPQLTVFGPVGLTADAGFQGLPEE</sequence>
<gene>
    <name evidence="1" type="ORF">T01_15755</name>
</gene>
<dbReference type="InParanoid" id="A0A0V1BMT8"/>
<reference evidence="1 2" key="1">
    <citation type="submission" date="2015-01" db="EMBL/GenBank/DDBJ databases">
        <title>Evolution of Trichinella species and genotypes.</title>
        <authorList>
            <person name="Korhonen P.K."/>
            <person name="Edoardo P."/>
            <person name="Giuseppe L.R."/>
            <person name="Gasser R.B."/>
        </authorList>
    </citation>
    <scope>NUCLEOTIDE SEQUENCE [LARGE SCALE GENOMIC DNA]</scope>
    <source>
        <strain evidence="1">ISS3</strain>
    </source>
</reference>
<accession>A0A0V1BMT8</accession>
<protein>
    <submittedName>
        <fullName evidence="1">Uncharacterized protein</fullName>
    </submittedName>
</protein>
<keyword evidence="2" id="KW-1185">Reference proteome</keyword>
<evidence type="ECO:0000313" key="1">
    <source>
        <dbReference type="EMBL" id="KRY38298.1"/>
    </source>
</evidence>
<dbReference type="AlphaFoldDB" id="A0A0V1BMT8"/>
<name>A0A0V1BMT8_TRISP</name>
<comment type="caution">
    <text evidence="1">The sequence shown here is derived from an EMBL/GenBank/DDBJ whole genome shotgun (WGS) entry which is preliminary data.</text>
</comment>
<evidence type="ECO:0000313" key="2">
    <source>
        <dbReference type="Proteomes" id="UP000054776"/>
    </source>
</evidence>